<accession>A0A0S4J576</accession>
<gene>
    <name evidence="1" type="ORF">BSAL_88595</name>
</gene>
<proteinExistence type="predicted"/>
<organism evidence="1 2">
    <name type="scientific">Bodo saltans</name>
    <name type="common">Flagellated protozoan</name>
    <dbReference type="NCBI Taxonomy" id="75058"/>
    <lineage>
        <taxon>Eukaryota</taxon>
        <taxon>Discoba</taxon>
        <taxon>Euglenozoa</taxon>
        <taxon>Kinetoplastea</taxon>
        <taxon>Metakinetoplastina</taxon>
        <taxon>Eubodonida</taxon>
        <taxon>Bodonidae</taxon>
        <taxon>Bodo</taxon>
    </lineage>
</organism>
<dbReference type="Proteomes" id="UP000051952">
    <property type="component" value="Unassembled WGS sequence"/>
</dbReference>
<protein>
    <submittedName>
        <fullName evidence="1">Uncharacterized protein</fullName>
    </submittedName>
</protein>
<dbReference type="AlphaFoldDB" id="A0A0S4J576"/>
<sequence length="187" mass="20646">MPSDDLMPTTKTHSQAVCRVAAQNPSLMHPAFLDFEPQLIVPTPPFANVGFLVPIEVVHLGGSPSSLYPLASIMNQCIRHAYASVPCDPPRVAYCRKPRDRMMHGTATLVVEFRCAVNSLGRAVDDFCQRLSHRFLMDQQGMWSDPDRRFLQLLTHDGELSGCAIKPLVLSSRSTMPVGMDVPKSQG</sequence>
<reference evidence="2" key="1">
    <citation type="submission" date="2015-09" db="EMBL/GenBank/DDBJ databases">
        <authorList>
            <consortium name="Pathogen Informatics"/>
        </authorList>
    </citation>
    <scope>NUCLEOTIDE SEQUENCE [LARGE SCALE GENOMIC DNA]</scope>
    <source>
        <strain evidence="2">Lake Konstanz</strain>
    </source>
</reference>
<evidence type="ECO:0000313" key="1">
    <source>
        <dbReference type="EMBL" id="CUG84368.1"/>
    </source>
</evidence>
<dbReference type="EMBL" id="CYKH01001117">
    <property type="protein sequence ID" value="CUG84368.1"/>
    <property type="molecule type" value="Genomic_DNA"/>
</dbReference>
<keyword evidence="2" id="KW-1185">Reference proteome</keyword>
<name>A0A0S4J576_BODSA</name>
<dbReference type="VEuPathDB" id="TriTrypDB:BSAL_88595"/>
<evidence type="ECO:0000313" key="2">
    <source>
        <dbReference type="Proteomes" id="UP000051952"/>
    </source>
</evidence>